<dbReference type="Gene3D" id="3.40.50.1820">
    <property type="entry name" value="alpha/beta hydrolase"/>
    <property type="match status" value="1"/>
</dbReference>
<sequence length="293" mass="31880">MADEYFEFDGMRIAYTAAGQEHAGEAPPLVFLHNAGASRHLWSEQIAYFGEEHPVYALDLFGYGDSDVPDSGYSVARYRDMLAAFLTHAGLDGPVLVGNCLGSAIVAHLLRSDDRPAGAVLMNPLTEQTARHGGYGWLVGPSARIPRPVRNAVRRFGSPRPAARRVVGQWFSDPSLADRLPAARQLIDGMRRPGGLAALGETIGDDLGTLARLDIEGLPASTPPICTIWGVENTILSSEAGRTLNEKLAPVRQEWLLGCGHAAMLERPDRVSSIIEEFVHLDLARHRQREGSR</sequence>
<dbReference type="AlphaFoldDB" id="G7H2X0"/>
<dbReference type="EMBL" id="BAEE01000053">
    <property type="protein sequence ID" value="GAB10195.1"/>
    <property type="molecule type" value="Genomic_DNA"/>
</dbReference>
<dbReference type="SUPFAM" id="SSF53474">
    <property type="entry name" value="alpha/beta-Hydrolases"/>
    <property type="match status" value="1"/>
</dbReference>
<dbReference type="RefSeq" id="WP_007322270.1">
    <property type="nucleotide sequence ID" value="NZ_BAEE01000053.1"/>
</dbReference>
<evidence type="ECO:0000259" key="1">
    <source>
        <dbReference type="Pfam" id="PF12697"/>
    </source>
</evidence>
<keyword evidence="3" id="KW-1185">Reference proteome</keyword>
<accession>G7H2X0</accession>
<protein>
    <submittedName>
        <fullName evidence="2">Putative hydrolase</fullName>
    </submittedName>
</protein>
<dbReference type="Proteomes" id="UP000035088">
    <property type="component" value="Unassembled WGS sequence"/>
</dbReference>
<dbReference type="STRING" id="1073574.GOARA_053_00210"/>
<dbReference type="PANTHER" id="PTHR46438">
    <property type="entry name" value="ALPHA/BETA-HYDROLASES SUPERFAMILY PROTEIN"/>
    <property type="match status" value="1"/>
</dbReference>
<evidence type="ECO:0000313" key="3">
    <source>
        <dbReference type="Proteomes" id="UP000035088"/>
    </source>
</evidence>
<dbReference type="InterPro" id="IPR029058">
    <property type="entry name" value="AB_hydrolase_fold"/>
</dbReference>
<name>G7H2X0_9ACTN</name>
<evidence type="ECO:0000313" key="2">
    <source>
        <dbReference type="EMBL" id="GAB10195.1"/>
    </source>
</evidence>
<comment type="caution">
    <text evidence="2">The sequence shown here is derived from an EMBL/GenBank/DDBJ whole genome shotgun (WGS) entry which is preliminary data.</text>
</comment>
<organism evidence="2 3">
    <name type="scientific">Gordonia araii NBRC 100433</name>
    <dbReference type="NCBI Taxonomy" id="1073574"/>
    <lineage>
        <taxon>Bacteria</taxon>
        <taxon>Bacillati</taxon>
        <taxon>Actinomycetota</taxon>
        <taxon>Actinomycetes</taxon>
        <taxon>Mycobacteriales</taxon>
        <taxon>Gordoniaceae</taxon>
        <taxon>Gordonia</taxon>
    </lineage>
</organism>
<dbReference type="GO" id="GO:0016787">
    <property type="term" value="F:hydrolase activity"/>
    <property type="evidence" value="ECO:0007669"/>
    <property type="project" value="UniProtKB-KW"/>
</dbReference>
<dbReference type="Pfam" id="PF12697">
    <property type="entry name" value="Abhydrolase_6"/>
    <property type="match status" value="1"/>
</dbReference>
<dbReference type="PANTHER" id="PTHR46438:SF11">
    <property type="entry name" value="LIPASE-RELATED"/>
    <property type="match status" value="1"/>
</dbReference>
<feature type="domain" description="AB hydrolase-1" evidence="1">
    <location>
        <begin position="29"/>
        <end position="272"/>
    </location>
</feature>
<dbReference type="InterPro" id="IPR000073">
    <property type="entry name" value="AB_hydrolase_1"/>
</dbReference>
<proteinExistence type="predicted"/>
<dbReference type="OrthoDB" id="9785847at2"/>
<reference evidence="2 3" key="1">
    <citation type="submission" date="2011-11" db="EMBL/GenBank/DDBJ databases">
        <title>Whole genome shotgun sequence of Gordonia araii NBRC 100433.</title>
        <authorList>
            <person name="Yoshida Y."/>
            <person name="Hosoyama A."/>
            <person name="Tsuchikane K."/>
            <person name="Katsumata H."/>
            <person name="Yamazaki S."/>
            <person name="Fujita N."/>
        </authorList>
    </citation>
    <scope>NUCLEOTIDE SEQUENCE [LARGE SCALE GENOMIC DNA]</scope>
    <source>
        <strain evidence="2 3">NBRC 100433</strain>
    </source>
</reference>
<keyword evidence="2" id="KW-0378">Hydrolase</keyword>
<gene>
    <name evidence="2" type="ORF">GOARA_053_00210</name>
</gene>